<keyword evidence="2" id="KW-1185">Reference proteome</keyword>
<gene>
    <name evidence="1" type="ORF">AAJ76_300022203</name>
</gene>
<dbReference type="EMBL" id="JPQZ01000003">
    <property type="protein sequence ID" value="KKO76395.1"/>
    <property type="molecule type" value="Genomic_DNA"/>
</dbReference>
<evidence type="ECO:0000313" key="2">
    <source>
        <dbReference type="Proteomes" id="UP000034350"/>
    </source>
</evidence>
<dbReference type="VEuPathDB" id="MicrosporidiaDB:AAJ76_300022203"/>
<dbReference type="OrthoDB" id="10634372at2759"/>
<comment type="caution">
    <text evidence="1">The sequence shown here is derived from an EMBL/GenBank/DDBJ whole genome shotgun (WGS) entry which is preliminary data.</text>
</comment>
<sequence length="343" mass="41349">MLDLLLQITNKQIKNLLPPDTYSLYKYLYEYKLDDPQIKTILSGIKQSECSSDIEQILLSLFFMHKVKIENITHRIYLQEYFPKFVFLVEDSTNINYKLILEYYFIVRYNKDPSNINIIFNEYTSCIKKSKNEILLYNNKINTFLINYNTRQKILKESEDTLLINTIIQYLSNFNIECLYELLEDKTVLNKEINKRKMFSKLKYKIVRESLINPCCLINLKIDKKEFYLTLNGATMIYKDLLDINFKKYIEILKIIKYNKKYVLLTEWLKTFIYFGRFDLFKKLYKEIRTKIPKEEKGLYLTLVKFLKDKSLINLQPFIFKCGYIKDSEFSVHSYKDIILRLS</sequence>
<name>A0A0F9WIK7_9MICR</name>
<dbReference type="RefSeq" id="XP_024332137.1">
    <property type="nucleotide sequence ID" value="XM_024475072.1"/>
</dbReference>
<dbReference type="VEuPathDB" id="MicrosporidiaDB:G9O61_00g016900"/>
<organism evidence="1 2">
    <name type="scientific">Vairimorpha ceranae</name>
    <dbReference type="NCBI Taxonomy" id="40302"/>
    <lineage>
        <taxon>Eukaryota</taxon>
        <taxon>Fungi</taxon>
        <taxon>Fungi incertae sedis</taxon>
        <taxon>Microsporidia</taxon>
        <taxon>Nosematidae</taxon>
        <taxon>Vairimorpha</taxon>
    </lineage>
</organism>
<proteinExistence type="predicted"/>
<dbReference type="GeneID" id="36320003"/>
<reference evidence="1 2" key="1">
    <citation type="journal article" date="2015" name="Environ. Microbiol.">
        <title>Genome analyses suggest the presence of polyploidy and recent human-driven expansions in eight global populations of the honeybee pathogen Nosema ceranae.</title>
        <authorList>
            <person name="Pelin A."/>
            <person name="Selman M."/>
            <person name="Aris-Brosou S."/>
            <person name="Farinelli L."/>
            <person name="Corradi N."/>
        </authorList>
    </citation>
    <scope>NUCLEOTIDE SEQUENCE [LARGE SCALE GENOMIC DNA]</scope>
    <source>
        <strain evidence="1 2">PA08 1199</strain>
    </source>
</reference>
<evidence type="ECO:0000313" key="1">
    <source>
        <dbReference type="EMBL" id="KKO76395.1"/>
    </source>
</evidence>
<dbReference type="AlphaFoldDB" id="A0A0F9WIK7"/>
<dbReference type="VEuPathDB" id="MicrosporidiaDB:NCER_102296"/>
<accession>A0A0F9WIK7</accession>
<dbReference type="Proteomes" id="UP000034350">
    <property type="component" value="Unassembled WGS sequence"/>
</dbReference>
<protein>
    <submittedName>
        <fullName evidence="1">Uncharacterized protein</fullName>
    </submittedName>
</protein>